<evidence type="ECO:0000259" key="3">
    <source>
        <dbReference type="PROSITE" id="PS51820"/>
    </source>
</evidence>
<sequence length="1337" mass="152702">MKKLKSTKKYSFFVIVTILIISMVGMIVYGNTDEYPFKINTDYTPSELNNGDTANITYNVIPNPIKFKDNVEKDVVLILDTSQTVNREKSYEQISVAAQNFVTGLLKGYKNLKIGIVSYNEKAEILHVFDNSTYSINHDIKKCYENYNIDSGNHLGTNVGDAFRLAISMLGKDVDANKEKIVIFMSNGKPNAYTGKFYKGPESIISDKKFTGVYKSLYEITSLSGSEEGVGKESLKQEENTMDNKIKNYEKYFYNPESLDEYRKQDFQKRGLRFTNSDISKFNDLIYGEYGVRWANIYINKIYGNPYCVNVCPPNKQGGKNAICYYMGAEIGYAYSLKMAKEMKDLGISTYPIYFDNDGSYNNSQNKDYRENTMKLISKFAGNHEENDVTSVNTVYSNDITESLKKVFNDLDKNIKESYSVNDAKLTINIPEGLEVESINYSGKTIKINKEDIKDGKYQLPLNNLGYTYNPDKKEYEYKGKPLKISINIVGKNTSGKDKDCIITGEISSKSLDDGKVTEFPKVNIKVKSSVVVQIKVNDFIGNIGKEYNSENIKPQNNSFDLIENPNRLIGYGNANISVKGIKDNDNKEYWIKTWFTKEKSEEEINQEEFKLNNMNSDIIMDKPNNLTYQAYNVSHLEPKKNESKWNDRNEVFKSKQGDIGYLPSNTIAGLEGNEEQRILQYGEPLSIGKKYYYYYKGSSNYELKDTGEKKTINVLDEETGNFKRLECSVWRCNYEKSMFYHDDSGNWYENYSSWWAGTSYYKKVNYYIKVTNEWIWKHKTIFYNDMTIDDIKDYYDKYSDFSYKEADKYWGYIKPKESGWYLFGTYSDDGSRFSITKDGKTYELSKSNFGLSEDYNDRWYIGQERGNFKVHGSAVYSSFTPIYLDKDKYYPIQLEYFNWGGEGSFKLGYFKLDNYGEDIKNIFEQFNKATSTEDYESLSDIFNQEKLGSWYNPYYRYYINGSYINDCLNKLKWVGDKNGDGFTMYPSKSNEPGDVANEVFEGKSGVELPKENGVYTMHYKIFTRAKDGKIGDKIIKDNIIKGIYGKFEIKDLLNAGIDVTDINGDNKIYANNNAIVNYRINPNPLNVTDVIRDGKKPPNKIILSNLKINGLIPKGLTLSNNNSVDGNLESDGSTRIHTNGMKDIVYNLKGNQYVANSIDEKVDVIVKSVGNFVFKEDQNTVGFNLKYEDKETKPMLENFKGSSVSINEPTKIEKFGILDSASSDNIKDASEGVQVVNGIPLKIAILADVKSPNSIIDLGFNSQNIKVSNEENPQFKVKIYNKGNLISSEKEFTINKLEGNLIDGLNSGIKISGLDVGEKVIVVELIPNNIEINNSA</sequence>
<evidence type="ECO:0000256" key="1">
    <source>
        <dbReference type="SAM" id="Phobius"/>
    </source>
</evidence>
<feature type="transmembrane region" description="Helical" evidence="1">
    <location>
        <begin position="12"/>
        <end position="30"/>
    </location>
</feature>
<dbReference type="PROSITE" id="PS50234">
    <property type="entry name" value="VWFA"/>
    <property type="match status" value="1"/>
</dbReference>
<evidence type="ECO:0000259" key="2">
    <source>
        <dbReference type="PROSITE" id="PS50234"/>
    </source>
</evidence>
<dbReference type="SUPFAM" id="SSF56988">
    <property type="entry name" value="Anthrax protective antigen"/>
    <property type="match status" value="1"/>
</dbReference>
<dbReference type="InterPro" id="IPR036465">
    <property type="entry name" value="vWFA_dom_sf"/>
</dbReference>
<dbReference type="InterPro" id="IPR011658">
    <property type="entry name" value="PA14_dom"/>
</dbReference>
<dbReference type="SUPFAM" id="SSF53300">
    <property type="entry name" value="vWA-like"/>
    <property type="match status" value="1"/>
</dbReference>
<feature type="domain" description="PA14" evidence="3">
    <location>
        <begin position="751"/>
        <end position="924"/>
    </location>
</feature>
<dbReference type="InterPro" id="IPR002035">
    <property type="entry name" value="VWF_A"/>
</dbReference>
<protein>
    <submittedName>
        <fullName evidence="4">von Willebrand factor type A domain protein</fullName>
    </submittedName>
</protein>
<keyword evidence="1" id="KW-0812">Transmembrane</keyword>
<comment type="caution">
    <text evidence="4">The sequence shown here is derived from an EMBL/GenBank/DDBJ whole genome shotgun (WGS) entry which is preliminary data.</text>
</comment>
<dbReference type="Pfam" id="PF13519">
    <property type="entry name" value="VWA_2"/>
    <property type="match status" value="1"/>
</dbReference>
<keyword evidence="1" id="KW-1133">Transmembrane helix</keyword>
<evidence type="ECO:0000313" key="5">
    <source>
        <dbReference type="Proteomes" id="UP000070646"/>
    </source>
</evidence>
<dbReference type="Gene3D" id="3.40.50.410">
    <property type="entry name" value="von Willebrand factor, type A domain"/>
    <property type="match status" value="1"/>
</dbReference>
<dbReference type="CDD" id="cd00198">
    <property type="entry name" value="vWFA"/>
    <property type="match status" value="1"/>
</dbReference>
<dbReference type="Pfam" id="PF07691">
    <property type="entry name" value="PA14"/>
    <property type="match status" value="1"/>
</dbReference>
<dbReference type="Gene3D" id="2.60.120.1560">
    <property type="match status" value="1"/>
</dbReference>
<organism evidence="4 5">
    <name type="scientific">Clostridium perfringens</name>
    <dbReference type="NCBI Taxonomy" id="1502"/>
    <lineage>
        <taxon>Bacteria</taxon>
        <taxon>Bacillati</taxon>
        <taxon>Bacillota</taxon>
        <taxon>Clostridia</taxon>
        <taxon>Eubacteriales</taxon>
        <taxon>Clostridiaceae</taxon>
        <taxon>Clostridium</taxon>
    </lineage>
</organism>
<dbReference type="RefSeq" id="WP_155642229.1">
    <property type="nucleotide sequence ID" value="NZ_KQ956323.1"/>
</dbReference>
<reference evidence="4 5" key="1">
    <citation type="submission" date="2016-01" db="EMBL/GenBank/DDBJ databases">
        <authorList>
            <person name="Oliw E.H."/>
        </authorList>
    </citation>
    <scope>NUCLEOTIDE SEQUENCE [LARGE SCALE GENOMIC DNA]</scope>
    <source>
        <strain evidence="4 5">MJR7757A</strain>
    </source>
</reference>
<keyword evidence="1" id="KW-0472">Membrane</keyword>
<dbReference type="EMBL" id="LRPU01000196">
    <property type="protein sequence ID" value="KXA05559.1"/>
    <property type="molecule type" value="Genomic_DNA"/>
</dbReference>
<dbReference type="PATRIC" id="fig|1502.174.peg.3039"/>
<proteinExistence type="predicted"/>
<evidence type="ECO:0000313" key="4">
    <source>
        <dbReference type="EMBL" id="KXA05559.1"/>
    </source>
</evidence>
<gene>
    <name evidence="4" type="ORF">HMPREF3222_03016</name>
</gene>
<feature type="domain" description="VWFA" evidence="2">
    <location>
        <begin position="74"/>
        <end position="271"/>
    </location>
</feature>
<dbReference type="PROSITE" id="PS51820">
    <property type="entry name" value="PA14"/>
    <property type="match status" value="1"/>
</dbReference>
<accession>A0A133MNE1</accession>
<dbReference type="InterPro" id="IPR037524">
    <property type="entry name" value="PA14/GLEYA"/>
</dbReference>
<dbReference type="Proteomes" id="UP000070646">
    <property type="component" value="Unassembled WGS sequence"/>
</dbReference>
<name>A0A133MNE1_CLOPF</name>